<dbReference type="GO" id="GO:0005737">
    <property type="term" value="C:cytoplasm"/>
    <property type="evidence" value="ECO:0007669"/>
    <property type="project" value="TreeGrafter"/>
</dbReference>
<dbReference type="GO" id="GO:0004029">
    <property type="term" value="F:aldehyde dehydrogenase (NAD+) activity"/>
    <property type="evidence" value="ECO:0007669"/>
    <property type="project" value="TreeGrafter"/>
</dbReference>
<dbReference type="EMBL" id="CP144690">
    <property type="protein sequence ID" value="WVY90302.1"/>
    <property type="molecule type" value="Genomic_DNA"/>
</dbReference>
<dbReference type="Proteomes" id="UP001374535">
    <property type="component" value="Chromosome 11"/>
</dbReference>
<dbReference type="PANTHER" id="PTHR43570">
    <property type="entry name" value="ALDEHYDE DEHYDROGENASE"/>
    <property type="match status" value="1"/>
</dbReference>
<evidence type="ECO:0000256" key="1">
    <source>
        <dbReference type="ARBA" id="ARBA00023002"/>
    </source>
</evidence>
<evidence type="ECO:0000313" key="2">
    <source>
        <dbReference type="EMBL" id="WVY90302.1"/>
    </source>
</evidence>
<keyword evidence="1" id="KW-0560">Oxidoreductase</keyword>
<dbReference type="InterPro" id="IPR016161">
    <property type="entry name" value="Ald_DH/histidinol_DH"/>
</dbReference>
<dbReference type="SUPFAM" id="SSF53720">
    <property type="entry name" value="ALDH-like"/>
    <property type="match status" value="1"/>
</dbReference>
<dbReference type="PANTHER" id="PTHR43570:SF16">
    <property type="entry name" value="ALDEHYDE DEHYDROGENASE TYPE III, ISOFORM Q"/>
    <property type="match status" value="1"/>
</dbReference>
<keyword evidence="3" id="KW-1185">Reference proteome</keyword>
<accession>A0AAQ3MG00</accession>
<reference evidence="2 3" key="1">
    <citation type="journal article" date="2023" name="Life. Sci Alliance">
        <title>Evolutionary insights into 3D genome organization and epigenetic landscape of Vigna mungo.</title>
        <authorList>
            <person name="Junaid A."/>
            <person name="Singh B."/>
            <person name="Bhatia S."/>
        </authorList>
    </citation>
    <scope>NUCLEOTIDE SEQUENCE [LARGE SCALE GENOMIC DNA]</scope>
    <source>
        <strain evidence="2">Urdbean</strain>
    </source>
</reference>
<name>A0AAQ3MG00_VIGMU</name>
<dbReference type="InterPro" id="IPR012394">
    <property type="entry name" value="Aldehyde_DH_NAD(P)"/>
</dbReference>
<proteinExistence type="predicted"/>
<dbReference type="AlphaFoldDB" id="A0AAQ3MG00"/>
<protein>
    <submittedName>
        <fullName evidence="2">Uncharacterized protein</fullName>
    </submittedName>
</protein>
<sequence>MFVICEPWKTFVYAPNSSSYNMASNTKKKVFGSEEALEMVEELRAAFDCGKTRGCEWRISQLKALIKLSEEHEKEIVQALHSDLSKSETEAFVQEVLISLQTIINCF</sequence>
<dbReference type="InterPro" id="IPR016162">
    <property type="entry name" value="Ald_DH_N"/>
</dbReference>
<dbReference type="GO" id="GO:0006081">
    <property type="term" value="P:aldehyde metabolic process"/>
    <property type="evidence" value="ECO:0007669"/>
    <property type="project" value="InterPro"/>
</dbReference>
<gene>
    <name evidence="2" type="ORF">V8G54_035816</name>
</gene>
<evidence type="ECO:0000313" key="3">
    <source>
        <dbReference type="Proteomes" id="UP001374535"/>
    </source>
</evidence>
<dbReference type="Gene3D" id="3.40.605.10">
    <property type="entry name" value="Aldehyde Dehydrogenase, Chain A, domain 1"/>
    <property type="match status" value="1"/>
</dbReference>
<organism evidence="2 3">
    <name type="scientific">Vigna mungo</name>
    <name type="common">Black gram</name>
    <name type="synonym">Phaseolus mungo</name>
    <dbReference type="NCBI Taxonomy" id="3915"/>
    <lineage>
        <taxon>Eukaryota</taxon>
        <taxon>Viridiplantae</taxon>
        <taxon>Streptophyta</taxon>
        <taxon>Embryophyta</taxon>
        <taxon>Tracheophyta</taxon>
        <taxon>Spermatophyta</taxon>
        <taxon>Magnoliopsida</taxon>
        <taxon>eudicotyledons</taxon>
        <taxon>Gunneridae</taxon>
        <taxon>Pentapetalae</taxon>
        <taxon>rosids</taxon>
        <taxon>fabids</taxon>
        <taxon>Fabales</taxon>
        <taxon>Fabaceae</taxon>
        <taxon>Papilionoideae</taxon>
        <taxon>50 kb inversion clade</taxon>
        <taxon>NPAAA clade</taxon>
        <taxon>indigoferoid/millettioid clade</taxon>
        <taxon>Phaseoleae</taxon>
        <taxon>Vigna</taxon>
    </lineage>
</organism>